<dbReference type="Pfam" id="PF13646">
    <property type="entry name" value="HEAT_2"/>
    <property type="match status" value="1"/>
</dbReference>
<dbReference type="VEuPathDB" id="ToxoDB:LOC34622572"/>
<sequence>MAVEASEESATGHAAGCAVQDLPSLAKIAADLSDKNVSIVVKMSHLFSLREHGGREAAELLVRALKDRATVDSVLFRQGHKAAVACDTLVAWHEAAYVLGQLGSPESISFLEDTLADMTEDELVRHEAAEALAAIGSDTSLTTLSAYLEDASHPVKQTCELAVRSLKYKQQQRQQRSTQNNETEDGVVATSPEKLTSSFNTVDPSAPFEGCTAADVSRLFAMLMDSQEPLWTR</sequence>
<dbReference type="Proteomes" id="UP000095192">
    <property type="component" value="Unassembled WGS sequence"/>
</dbReference>
<dbReference type="PANTHER" id="PTHR12697">
    <property type="entry name" value="PBS LYASE HEAT-LIKE PROTEIN"/>
    <property type="match status" value="1"/>
</dbReference>
<name>A0A1D3CTA4_9EIME</name>
<dbReference type="SUPFAM" id="SSF48371">
    <property type="entry name" value="ARM repeat"/>
    <property type="match status" value="1"/>
</dbReference>
<organism evidence="2 3">
    <name type="scientific">Cyclospora cayetanensis</name>
    <dbReference type="NCBI Taxonomy" id="88456"/>
    <lineage>
        <taxon>Eukaryota</taxon>
        <taxon>Sar</taxon>
        <taxon>Alveolata</taxon>
        <taxon>Apicomplexa</taxon>
        <taxon>Conoidasida</taxon>
        <taxon>Coccidia</taxon>
        <taxon>Eucoccidiorida</taxon>
        <taxon>Eimeriorina</taxon>
        <taxon>Eimeriidae</taxon>
        <taxon>Cyclospora</taxon>
    </lineage>
</organism>
<gene>
    <name evidence="2" type="ORF">cyc_06404</name>
</gene>
<dbReference type="InterPro" id="IPR011989">
    <property type="entry name" value="ARM-like"/>
</dbReference>
<reference evidence="2 3" key="1">
    <citation type="journal article" date="2016" name="BMC Genomics">
        <title>Comparative genomics reveals Cyclospora cayetanensis possesses coccidia-like metabolism and invasion components but unique surface antigens.</title>
        <authorList>
            <person name="Liu S."/>
            <person name="Wang L."/>
            <person name="Zheng H."/>
            <person name="Xu Z."/>
            <person name="Roellig D.M."/>
            <person name="Li N."/>
            <person name="Frace M.A."/>
            <person name="Tang K."/>
            <person name="Arrowood M.J."/>
            <person name="Moss D.M."/>
            <person name="Zhang L."/>
            <person name="Feng Y."/>
            <person name="Xiao L."/>
        </authorList>
    </citation>
    <scope>NUCLEOTIDE SEQUENCE [LARGE SCALE GENOMIC DNA]</scope>
    <source>
        <strain evidence="2 3">CHN_HEN01</strain>
    </source>
</reference>
<dbReference type="InParanoid" id="A0A1D3CTA4"/>
<proteinExistence type="predicted"/>
<keyword evidence="3" id="KW-1185">Reference proteome</keyword>
<dbReference type="EMBL" id="JROU02002039">
    <property type="protein sequence ID" value="OEH74424.1"/>
    <property type="molecule type" value="Genomic_DNA"/>
</dbReference>
<dbReference type="PANTHER" id="PTHR12697:SF5">
    <property type="entry name" value="DEOXYHYPUSINE HYDROXYLASE"/>
    <property type="match status" value="1"/>
</dbReference>
<feature type="region of interest" description="Disordered" evidence="1">
    <location>
        <begin position="170"/>
        <end position="202"/>
    </location>
</feature>
<protein>
    <submittedName>
        <fullName evidence="2">Heat repeat-containing protein</fullName>
    </submittedName>
</protein>
<dbReference type="SMART" id="SM00567">
    <property type="entry name" value="EZ_HEAT"/>
    <property type="match status" value="3"/>
</dbReference>
<dbReference type="InterPro" id="IPR016024">
    <property type="entry name" value="ARM-type_fold"/>
</dbReference>
<evidence type="ECO:0000256" key="1">
    <source>
        <dbReference type="SAM" id="MobiDB-lite"/>
    </source>
</evidence>
<dbReference type="InterPro" id="IPR004155">
    <property type="entry name" value="PBS_lyase_HEAT"/>
</dbReference>
<dbReference type="VEuPathDB" id="ToxoDB:cyc_06404"/>
<accession>A0A1D3CTA4</accession>
<evidence type="ECO:0000313" key="3">
    <source>
        <dbReference type="Proteomes" id="UP000095192"/>
    </source>
</evidence>
<dbReference type="AlphaFoldDB" id="A0A1D3CTA4"/>
<evidence type="ECO:0000313" key="2">
    <source>
        <dbReference type="EMBL" id="OEH74424.1"/>
    </source>
</evidence>
<comment type="caution">
    <text evidence="2">The sequence shown here is derived from an EMBL/GenBank/DDBJ whole genome shotgun (WGS) entry which is preliminary data.</text>
</comment>
<dbReference type="Gene3D" id="1.25.10.10">
    <property type="entry name" value="Leucine-rich Repeat Variant"/>
    <property type="match status" value="1"/>
</dbReference>
<dbReference type="GO" id="GO:0016491">
    <property type="term" value="F:oxidoreductase activity"/>
    <property type="evidence" value="ECO:0007669"/>
    <property type="project" value="TreeGrafter"/>
</dbReference>
<feature type="compositionally biased region" description="Polar residues" evidence="1">
    <location>
        <begin position="193"/>
        <end position="202"/>
    </location>
</feature>